<organism evidence="2 3">
    <name type="scientific">Lentzea alba</name>
    <dbReference type="NCBI Taxonomy" id="2714351"/>
    <lineage>
        <taxon>Bacteria</taxon>
        <taxon>Bacillati</taxon>
        <taxon>Actinomycetota</taxon>
        <taxon>Actinomycetes</taxon>
        <taxon>Pseudonocardiales</taxon>
        <taxon>Pseudonocardiaceae</taxon>
        <taxon>Lentzea</taxon>
    </lineage>
</organism>
<feature type="region of interest" description="Disordered" evidence="1">
    <location>
        <begin position="101"/>
        <end position="120"/>
    </location>
</feature>
<name>A0A7C9VVT3_9PSEU</name>
<gene>
    <name evidence="2" type="ORF">G7043_24700</name>
</gene>
<evidence type="ECO:0000256" key="1">
    <source>
        <dbReference type="SAM" id="MobiDB-lite"/>
    </source>
</evidence>
<evidence type="ECO:0000313" key="3">
    <source>
        <dbReference type="Proteomes" id="UP000481360"/>
    </source>
</evidence>
<proteinExistence type="predicted"/>
<accession>A0A7C9VVT3</accession>
<dbReference type="RefSeq" id="WP_166049225.1">
    <property type="nucleotide sequence ID" value="NZ_JAAMPJ010000006.1"/>
</dbReference>
<dbReference type="EMBL" id="JAAMPJ010000006">
    <property type="protein sequence ID" value="NGY62136.1"/>
    <property type="molecule type" value="Genomic_DNA"/>
</dbReference>
<comment type="caution">
    <text evidence="2">The sequence shown here is derived from an EMBL/GenBank/DDBJ whole genome shotgun (WGS) entry which is preliminary data.</text>
</comment>
<protein>
    <submittedName>
        <fullName evidence="2">Helix-turn-helix domain-containing protein</fullName>
    </submittedName>
</protein>
<dbReference type="AlphaFoldDB" id="A0A7C9VVT3"/>
<keyword evidence="3" id="KW-1185">Reference proteome</keyword>
<dbReference type="Proteomes" id="UP000481360">
    <property type="component" value="Unassembled WGS sequence"/>
</dbReference>
<evidence type="ECO:0000313" key="2">
    <source>
        <dbReference type="EMBL" id="NGY62136.1"/>
    </source>
</evidence>
<reference evidence="2 3" key="1">
    <citation type="submission" date="2020-03" db="EMBL/GenBank/DDBJ databases">
        <title>Isolation and identification of active actinomycetes.</title>
        <authorList>
            <person name="Sun X."/>
        </authorList>
    </citation>
    <scope>NUCLEOTIDE SEQUENCE [LARGE SCALE GENOMIC DNA]</scope>
    <source>
        <strain evidence="2 3">NEAU-D13</strain>
    </source>
</reference>
<sequence>MSLSEDDSPFATACRATARAEFVQALNQLRKWKGLSYQQVADNSGDLMLPKSTAHAMCTITFPKQEGTLRAFLTGCRETPEALEAWVEQWRRVAASCANRRPHPAAQLVQSSARGFSPPE</sequence>